<reference evidence="1 2" key="1">
    <citation type="submission" date="2013-09" db="EMBL/GenBank/DDBJ databases">
        <title>High correlation between genotypes and phenotypes of environmental bacteria Comamonas testosteroni strains.</title>
        <authorList>
            <person name="Liu L."/>
            <person name="Zhu W."/>
            <person name="Xia X."/>
            <person name="Xu B."/>
            <person name="Luo M."/>
            <person name="Wang G."/>
        </authorList>
    </citation>
    <scope>NUCLEOTIDE SEQUENCE [LARGE SCALE GENOMIC DNA]</scope>
    <source>
        <strain evidence="1 2">DF2</strain>
    </source>
</reference>
<keyword evidence="2" id="KW-1185">Reference proteome</keyword>
<protein>
    <recommendedName>
        <fullName evidence="3">DUF1501 domain-containing protein</fullName>
    </recommendedName>
</protein>
<accession>A0A0E3BSY5</accession>
<dbReference type="Pfam" id="PF07394">
    <property type="entry name" value="DUF1501"/>
    <property type="match status" value="1"/>
</dbReference>
<dbReference type="AlphaFoldDB" id="A0A0E3BSY5"/>
<sequence length="406" mass="44100">MQRRQFLSLGAALPLFCQLGQGLTAPLQSGSPRFLLVFLRGAYDSNSLLVPTHSDFYYQARPNIAIARPGSANGALALSSQWGLHPALQSSLLPLYEQGQACFVPFAGSHDLSRSHFETQDSIELGQPQEGGRSYQSGFLNRLTRVLQADSQSRLSLSPMAFTAQLPLCLRGSAQVANMALASVRKTAVDEQRSQIIASMYQGSALETPVREGFAVQRAVQRSMQEEMDQAGRNAISAKGFSLVAQRMAHLMREQFDLGFVDIGGWDTHVNQGAASGNLANRLGDLSQGLATFAEAMGAETWRHTVVAVISEFGRTFRENGNKGTDHGHGTAYWFLGGGLSAQAGGKVLGEQIEVTEKALFQNRDYPVLNEYRSLLGGLFARMYGLNAAQLQQIFPTSQPGRLQLV</sequence>
<dbReference type="Proteomes" id="UP000029549">
    <property type="component" value="Unassembled WGS sequence"/>
</dbReference>
<dbReference type="PANTHER" id="PTHR43737:SF1">
    <property type="entry name" value="DUF1501 DOMAIN-CONTAINING PROTEIN"/>
    <property type="match status" value="1"/>
</dbReference>
<organism evidence="1 2">
    <name type="scientific">Comamonas thiooxydans</name>
    <dbReference type="NCBI Taxonomy" id="363952"/>
    <lineage>
        <taxon>Bacteria</taxon>
        <taxon>Pseudomonadati</taxon>
        <taxon>Pseudomonadota</taxon>
        <taxon>Betaproteobacteria</taxon>
        <taxon>Burkholderiales</taxon>
        <taxon>Comamonadaceae</taxon>
        <taxon>Comamonas</taxon>
    </lineage>
</organism>
<name>A0A0E3BSY5_9BURK</name>
<proteinExistence type="predicted"/>
<evidence type="ECO:0008006" key="3">
    <source>
        <dbReference type="Google" id="ProtNLM"/>
    </source>
</evidence>
<dbReference type="EMBL" id="AWTP01000176">
    <property type="protein sequence ID" value="KGH02810.1"/>
    <property type="molecule type" value="Genomic_DNA"/>
</dbReference>
<evidence type="ECO:0000313" key="1">
    <source>
        <dbReference type="EMBL" id="KGH02810.1"/>
    </source>
</evidence>
<comment type="caution">
    <text evidence="1">The sequence shown here is derived from an EMBL/GenBank/DDBJ whole genome shotgun (WGS) entry which is preliminary data.</text>
</comment>
<dbReference type="InterPro" id="IPR010869">
    <property type="entry name" value="DUF1501"/>
</dbReference>
<evidence type="ECO:0000313" key="2">
    <source>
        <dbReference type="Proteomes" id="UP000029549"/>
    </source>
</evidence>
<dbReference type="RefSeq" id="WP_034394382.1">
    <property type="nucleotide sequence ID" value="NZ_AWTM01000131.1"/>
</dbReference>
<gene>
    <name evidence="1" type="ORF">P608_26030</name>
</gene>
<dbReference type="PANTHER" id="PTHR43737">
    <property type="entry name" value="BLL7424 PROTEIN"/>
    <property type="match status" value="1"/>
</dbReference>